<comment type="similarity">
    <text evidence="2 8">Belongs to the Mediator complex subunit 31 family.</text>
</comment>
<comment type="caution">
    <text evidence="10">The sequence shown here is derived from an EMBL/GenBank/DDBJ whole genome shotgun (WGS) entry which is preliminary data.</text>
</comment>
<keyword evidence="4 8" id="KW-0805">Transcription regulation</keyword>
<organism evidence="10 11">
    <name type="scientific">Candida parapsilosis</name>
    <name type="common">Yeast</name>
    <dbReference type="NCBI Taxonomy" id="5480"/>
    <lineage>
        <taxon>Eukaryota</taxon>
        <taxon>Fungi</taxon>
        <taxon>Dikarya</taxon>
        <taxon>Ascomycota</taxon>
        <taxon>Saccharomycotina</taxon>
        <taxon>Pichiomycetes</taxon>
        <taxon>Debaryomycetaceae</taxon>
        <taxon>Candida/Lodderomyces clade</taxon>
        <taxon>Candida</taxon>
    </lineage>
</organism>
<dbReference type="InterPro" id="IPR038089">
    <property type="entry name" value="Med31_sf"/>
</dbReference>
<dbReference type="AlphaFoldDB" id="A0A8X7TAU2"/>
<feature type="compositionally biased region" description="Basic and acidic residues" evidence="9">
    <location>
        <begin position="198"/>
        <end position="211"/>
    </location>
</feature>
<proteinExistence type="inferred from homology"/>
<dbReference type="GO" id="GO:0006355">
    <property type="term" value="P:regulation of DNA-templated transcription"/>
    <property type="evidence" value="ECO:0007669"/>
    <property type="project" value="InterPro"/>
</dbReference>
<dbReference type="GO" id="GO:0003712">
    <property type="term" value="F:transcription coregulator activity"/>
    <property type="evidence" value="ECO:0007669"/>
    <property type="project" value="InterPro"/>
</dbReference>
<sequence>MAEMAITNQQQAQSPSAHDGRSPSKEQQEYTNLINSLPTRWEIELEFVQSLSNIPYLSYLAQNNYLQDPCFVNYLKYLQYWKDPQYSRYLVYPNCLHILSLLQSEQFRRDIANPEIMNVLMNDMVKRWQENGDGGEVGEEQEKEKSAANSGNDVEGAIVNKQSNEVNEAGGNSKRNASEGTVETIQEEKEDTEQNGDADVKDGDGDIKIND</sequence>
<dbReference type="EMBL" id="JABWAB010000007">
    <property type="protein sequence ID" value="KAF6047107.1"/>
    <property type="molecule type" value="Genomic_DNA"/>
</dbReference>
<evidence type="ECO:0000256" key="8">
    <source>
        <dbReference type="RuleBase" id="RU364129"/>
    </source>
</evidence>
<evidence type="ECO:0000313" key="10">
    <source>
        <dbReference type="EMBL" id="KAF6047107.1"/>
    </source>
</evidence>
<dbReference type="GO" id="GO:0016592">
    <property type="term" value="C:mediator complex"/>
    <property type="evidence" value="ECO:0007669"/>
    <property type="project" value="InterPro"/>
</dbReference>
<comment type="function">
    <text evidence="8">Component of the Mediator complex, a coactivator involved in the regulated transcription of nearly all RNA polymerase II-dependent genes. Mediator functions as a bridge to convey information from gene-specific regulatory proteins to the basal RNA polymerase II transcription machinery. Mediator is recruited to promoters by direct interactions with regulatory proteins and serves as a scaffold for the assembly of a functional preinitiation complex with RNA polymerase II and the general transcription factors.</text>
</comment>
<dbReference type="Pfam" id="PF05669">
    <property type="entry name" value="Med31"/>
    <property type="match status" value="1"/>
</dbReference>
<evidence type="ECO:0000256" key="6">
    <source>
        <dbReference type="ARBA" id="ARBA00023163"/>
    </source>
</evidence>
<protein>
    <recommendedName>
        <fullName evidence="3 8">Mediator of RNA polymerase II transcription subunit 31</fullName>
    </recommendedName>
</protein>
<feature type="compositionally biased region" description="Basic and acidic residues" evidence="9">
    <location>
        <begin position="18"/>
        <end position="28"/>
    </location>
</feature>
<gene>
    <name evidence="10" type="primary">SOH1</name>
    <name evidence="10" type="ORF">FOB60_004643</name>
</gene>
<feature type="region of interest" description="Disordered" evidence="9">
    <location>
        <begin position="1"/>
        <end position="29"/>
    </location>
</feature>
<evidence type="ECO:0000256" key="7">
    <source>
        <dbReference type="ARBA" id="ARBA00023242"/>
    </source>
</evidence>
<name>A0A8X7TAU2_CANPA</name>
<evidence type="ECO:0000256" key="2">
    <source>
        <dbReference type="ARBA" id="ARBA00006378"/>
    </source>
</evidence>
<accession>A0A8X7TAU2</accession>
<evidence type="ECO:0000256" key="4">
    <source>
        <dbReference type="ARBA" id="ARBA00023015"/>
    </source>
</evidence>
<keyword evidence="6 8" id="KW-0804">Transcription</keyword>
<comment type="subcellular location">
    <subcellularLocation>
        <location evidence="1 8">Nucleus</location>
    </subcellularLocation>
</comment>
<evidence type="ECO:0000313" key="11">
    <source>
        <dbReference type="Proteomes" id="UP000590412"/>
    </source>
</evidence>
<dbReference type="InterPro" id="IPR008831">
    <property type="entry name" value="Mediator_Med31"/>
</dbReference>
<evidence type="ECO:0000256" key="3">
    <source>
        <dbReference type="ARBA" id="ARBA00019660"/>
    </source>
</evidence>
<keyword evidence="5 8" id="KW-0010">Activator</keyword>
<keyword evidence="7 8" id="KW-0539">Nucleus</keyword>
<reference evidence="10" key="1">
    <citation type="submission" date="2020-03" db="EMBL/GenBank/DDBJ databases">
        <title>FDA dAtabase for Regulatory Grade micrObial Sequences (FDA-ARGOS): Supporting development and validation of Infectious Disease Dx tests.</title>
        <authorList>
            <person name="Campos J."/>
            <person name="Goldberg B."/>
            <person name="Tallon L."/>
            <person name="Sadzewicz L."/>
            <person name="Vavikolanu K."/>
            <person name="Mehta A."/>
            <person name="Aluvathingal J."/>
            <person name="Nadendla S."/>
            <person name="Nandy P."/>
            <person name="Geyer C."/>
            <person name="Yan Y."/>
            <person name="Sichtig H."/>
        </authorList>
    </citation>
    <scope>NUCLEOTIDE SEQUENCE [LARGE SCALE GENOMIC DNA]</scope>
    <source>
        <strain evidence="10">FDAARGOS_652</strain>
    </source>
</reference>
<comment type="subunit">
    <text evidence="8">Component of the Mediator complex.</text>
</comment>
<evidence type="ECO:0000256" key="5">
    <source>
        <dbReference type="ARBA" id="ARBA00023159"/>
    </source>
</evidence>
<dbReference type="OrthoDB" id="10257739at2759"/>
<feature type="region of interest" description="Disordered" evidence="9">
    <location>
        <begin position="130"/>
        <end position="211"/>
    </location>
</feature>
<evidence type="ECO:0000256" key="1">
    <source>
        <dbReference type="ARBA" id="ARBA00004123"/>
    </source>
</evidence>
<feature type="compositionally biased region" description="Polar residues" evidence="9">
    <location>
        <begin position="1"/>
        <end position="16"/>
    </location>
</feature>
<dbReference type="Gene3D" id="1.10.10.1340">
    <property type="entry name" value="Mediator of RNA polymerase II, submodule Med31 (Soh1)"/>
    <property type="match status" value="1"/>
</dbReference>
<feature type="compositionally biased region" description="Polar residues" evidence="9">
    <location>
        <begin position="173"/>
        <end position="184"/>
    </location>
</feature>
<evidence type="ECO:0000256" key="9">
    <source>
        <dbReference type="SAM" id="MobiDB-lite"/>
    </source>
</evidence>
<dbReference type="PANTHER" id="PTHR13186">
    <property type="entry name" value="MEDIATOR OF RNA POLYMERASE II TRANSCRIPTION SUBUNIT 31"/>
    <property type="match status" value="1"/>
</dbReference>
<dbReference type="Proteomes" id="UP000590412">
    <property type="component" value="Unassembled WGS sequence"/>
</dbReference>